<organism evidence="2 3">
    <name type="scientific">Crossiella cryophila</name>
    <dbReference type="NCBI Taxonomy" id="43355"/>
    <lineage>
        <taxon>Bacteria</taxon>
        <taxon>Bacillati</taxon>
        <taxon>Actinomycetota</taxon>
        <taxon>Actinomycetes</taxon>
        <taxon>Pseudonocardiales</taxon>
        <taxon>Pseudonocardiaceae</taxon>
        <taxon>Crossiella</taxon>
    </lineage>
</organism>
<proteinExistence type="predicted"/>
<keyword evidence="1" id="KW-0472">Membrane</keyword>
<name>A0A7W7CID0_9PSEU</name>
<evidence type="ECO:0000256" key="1">
    <source>
        <dbReference type="SAM" id="Phobius"/>
    </source>
</evidence>
<dbReference type="Proteomes" id="UP000533598">
    <property type="component" value="Unassembled WGS sequence"/>
</dbReference>
<dbReference type="AlphaFoldDB" id="A0A7W7CID0"/>
<sequence length="152" mass="15891">MDTTLEWDGKAAEAYRLTIPTQVSGLNGLKDLATQMRGSLVNLGNSIESFWVGITVAVVVAIISIASAVALVTTVVGIPLALVILVAALPSVASLIGSFITGLLAHVNTCQAEQSALQEKLRMVGETWSQGRIGQMGDASVQDGDGSDWKPR</sequence>
<gene>
    <name evidence="2" type="ORF">HNR67_007808</name>
</gene>
<feature type="transmembrane region" description="Helical" evidence="1">
    <location>
        <begin position="80"/>
        <end position="105"/>
    </location>
</feature>
<protein>
    <submittedName>
        <fullName evidence="2">Uncharacterized protein</fullName>
    </submittedName>
</protein>
<comment type="caution">
    <text evidence="2">The sequence shown here is derived from an EMBL/GenBank/DDBJ whole genome shotgun (WGS) entry which is preliminary data.</text>
</comment>
<keyword evidence="1" id="KW-0812">Transmembrane</keyword>
<dbReference type="RefSeq" id="WP_185008449.1">
    <property type="nucleotide sequence ID" value="NZ_BAAAUI010000014.1"/>
</dbReference>
<keyword evidence="1" id="KW-1133">Transmembrane helix</keyword>
<keyword evidence="3" id="KW-1185">Reference proteome</keyword>
<accession>A0A7W7CID0</accession>
<evidence type="ECO:0000313" key="3">
    <source>
        <dbReference type="Proteomes" id="UP000533598"/>
    </source>
</evidence>
<dbReference type="EMBL" id="JACHMH010000001">
    <property type="protein sequence ID" value="MBB4681690.1"/>
    <property type="molecule type" value="Genomic_DNA"/>
</dbReference>
<reference evidence="2 3" key="1">
    <citation type="submission" date="2020-08" db="EMBL/GenBank/DDBJ databases">
        <title>Sequencing the genomes of 1000 actinobacteria strains.</title>
        <authorList>
            <person name="Klenk H.-P."/>
        </authorList>
    </citation>
    <scope>NUCLEOTIDE SEQUENCE [LARGE SCALE GENOMIC DNA]</scope>
    <source>
        <strain evidence="2 3">DSM 44230</strain>
    </source>
</reference>
<evidence type="ECO:0000313" key="2">
    <source>
        <dbReference type="EMBL" id="MBB4681690.1"/>
    </source>
</evidence>
<feature type="transmembrane region" description="Helical" evidence="1">
    <location>
        <begin position="50"/>
        <end position="73"/>
    </location>
</feature>